<dbReference type="InterPro" id="IPR018713">
    <property type="entry name" value="MPAB/Lcp_cat_dom"/>
</dbReference>
<proteinExistence type="predicted"/>
<keyword evidence="1" id="KW-0472">Membrane</keyword>
<evidence type="ECO:0000313" key="4">
    <source>
        <dbReference type="Proteomes" id="UP000325395"/>
    </source>
</evidence>
<gene>
    <name evidence="3" type="ORF">BDV36DRAFT_276847</name>
</gene>
<keyword evidence="1" id="KW-1133">Transmembrane helix</keyword>
<sequence length="442" mass="51806">MDVLKNCILQTQPFYRIIQTIFLPSVAGSSPAFREICPMSYMMGMYINLTILCFYMVLVRILRFRRRRSIHNQYSKRYLNEELTDDDAWEILTTLGQLEFPAMFQIGLEYALFRTYAIPTISRVLSRKSDFSSQKTWYKRYSDTVALMVEALANSPASRRGHEAIARMKYLHHAYRESGSIIEDDMLYTLGLLTIEPAKWIDRYEWDQTSRMEKCAMGTFWKSFGDAMDVSYDHLPSGKEGFKDGLQFFEEIEKWCHDYEMQAMRHLPGLSDLQDQLIRNVALGGVPKIFHNLARNMILVLMDDQLRLSMGYRQPAQWVYALTHTVLVVRKYILRYLVLPRPFLFRQVRLNPDPEERSPHQVHVWEAHPYYVAPTLWNRWGPYAWITWSLGRPLPGDDGDGFMPCGFNTGDIGPSYMKGRGKDYARQEKLKLRKGRRGQCPF</sequence>
<dbReference type="PANTHER" id="PTHR36124:SF1">
    <property type="entry name" value="ER-BOUND OXYGENASE MPAB_MPAB'_RUBBER OXYGENASE CATALYTIC DOMAIN-CONTAINING PROTEIN"/>
    <property type="match status" value="1"/>
</dbReference>
<dbReference type="Proteomes" id="UP000325395">
    <property type="component" value="Unassembled WGS sequence"/>
</dbReference>
<accession>A0ABQ6W2B5</accession>
<evidence type="ECO:0000256" key="1">
    <source>
        <dbReference type="SAM" id="Phobius"/>
    </source>
</evidence>
<dbReference type="Pfam" id="PF09995">
    <property type="entry name" value="MPAB_Lcp_cat"/>
    <property type="match status" value="1"/>
</dbReference>
<keyword evidence="1" id="KW-0812">Transmembrane</keyword>
<evidence type="ECO:0000313" key="3">
    <source>
        <dbReference type="EMBL" id="KAE8410748.1"/>
    </source>
</evidence>
<evidence type="ECO:0000259" key="2">
    <source>
        <dbReference type="Pfam" id="PF09995"/>
    </source>
</evidence>
<feature type="transmembrane region" description="Helical" evidence="1">
    <location>
        <begin position="41"/>
        <end position="62"/>
    </location>
</feature>
<name>A0ABQ6W2B5_9EURO</name>
<protein>
    <recommendedName>
        <fullName evidence="2">ER-bound oxygenase mpaB/mpaB'/Rubber oxygenase catalytic domain-containing protein</fullName>
    </recommendedName>
</protein>
<organism evidence="3 4">
    <name type="scientific">Aspergillus pseudocaelatus</name>
    <dbReference type="NCBI Taxonomy" id="1825620"/>
    <lineage>
        <taxon>Eukaryota</taxon>
        <taxon>Fungi</taxon>
        <taxon>Dikarya</taxon>
        <taxon>Ascomycota</taxon>
        <taxon>Pezizomycotina</taxon>
        <taxon>Eurotiomycetes</taxon>
        <taxon>Eurotiomycetidae</taxon>
        <taxon>Eurotiales</taxon>
        <taxon>Aspergillaceae</taxon>
        <taxon>Aspergillus</taxon>
        <taxon>Aspergillus subgen. Circumdati</taxon>
    </lineage>
</organism>
<keyword evidence="4" id="KW-1185">Reference proteome</keyword>
<dbReference type="EMBL" id="ML735916">
    <property type="protein sequence ID" value="KAE8410748.1"/>
    <property type="molecule type" value="Genomic_DNA"/>
</dbReference>
<reference evidence="3 4" key="1">
    <citation type="submission" date="2019-04" db="EMBL/GenBank/DDBJ databases">
        <authorList>
            <consortium name="DOE Joint Genome Institute"/>
            <person name="Mondo S."/>
            <person name="Kjaerbolling I."/>
            <person name="Vesth T."/>
            <person name="Frisvad J.C."/>
            <person name="Nybo J.L."/>
            <person name="Theobald S."/>
            <person name="Kildgaard S."/>
            <person name="Isbrandt T."/>
            <person name="Kuo A."/>
            <person name="Sato A."/>
            <person name="Lyhne E.K."/>
            <person name="Kogle M.E."/>
            <person name="Wiebenga A."/>
            <person name="Kun R.S."/>
            <person name="Lubbers R.J."/>
            <person name="Makela M.R."/>
            <person name="Barry K."/>
            <person name="Chovatia M."/>
            <person name="Clum A."/>
            <person name="Daum C."/>
            <person name="Haridas S."/>
            <person name="He G."/>
            <person name="LaButti K."/>
            <person name="Lipzen A."/>
            <person name="Riley R."/>
            <person name="Salamov A."/>
            <person name="Simmons B.A."/>
            <person name="Magnuson J.K."/>
            <person name="Henrissat B."/>
            <person name="Mortensen U.H."/>
            <person name="Larsen T.O."/>
            <person name="Devries R.P."/>
            <person name="Grigoriev I.V."/>
            <person name="Machida M."/>
            <person name="Baker S.E."/>
            <person name="Andersen M.R."/>
            <person name="Cantor M.N."/>
            <person name="Hua S.X."/>
        </authorList>
    </citation>
    <scope>NUCLEOTIDE SEQUENCE [LARGE SCALE GENOMIC DNA]</scope>
    <source>
        <strain evidence="3 4">CBS 117616</strain>
    </source>
</reference>
<feature type="domain" description="ER-bound oxygenase mpaB/mpaB'/Rubber oxygenase catalytic" evidence="2">
    <location>
        <begin position="100"/>
        <end position="330"/>
    </location>
</feature>
<dbReference type="PANTHER" id="PTHR36124">
    <property type="match status" value="1"/>
</dbReference>
<dbReference type="InterPro" id="IPR046366">
    <property type="entry name" value="MPAB"/>
</dbReference>